<sequence>MCGGGRRIEKSRHTADNPGVSHRTSRNPLTVADGAEGAAWRWQETQRHQFNHYHHQALAKEKRGKEKGSPGARHRDAVKRNRKTSVARGQEGVMWRGCDSPDIWATSPYIEGTTERRRCAVNAVRADSPDETHLRTTRACQGKDKRDSRTVKINAHRQPGSSLLSRCVPHLTTVATAPSYPNAEARLMSLRLPGTRPGTTVWNRRNVHCHALRVRTTRAARAHSVQRLRCR</sequence>
<name>A0ACC2FQC0_DALPE</name>
<keyword evidence="2" id="KW-1185">Reference proteome</keyword>
<evidence type="ECO:0000313" key="2">
    <source>
        <dbReference type="Proteomes" id="UP001157502"/>
    </source>
</evidence>
<dbReference type="Proteomes" id="UP001157502">
    <property type="component" value="Chromosome 24"/>
</dbReference>
<reference evidence="1" key="1">
    <citation type="submission" date="2021-05" db="EMBL/GenBank/DDBJ databases">
        <authorList>
            <person name="Pan Q."/>
            <person name="Jouanno E."/>
            <person name="Zahm M."/>
            <person name="Klopp C."/>
            <person name="Cabau C."/>
            <person name="Louis A."/>
            <person name="Berthelot C."/>
            <person name="Parey E."/>
            <person name="Roest Crollius H."/>
            <person name="Montfort J."/>
            <person name="Robinson-Rechavi M."/>
            <person name="Bouchez O."/>
            <person name="Lampietro C."/>
            <person name="Lopez Roques C."/>
            <person name="Donnadieu C."/>
            <person name="Postlethwait J."/>
            <person name="Bobe J."/>
            <person name="Dillon D."/>
            <person name="Chandos A."/>
            <person name="von Hippel F."/>
            <person name="Guiguen Y."/>
        </authorList>
    </citation>
    <scope>NUCLEOTIDE SEQUENCE</scope>
    <source>
        <strain evidence="1">YG-Jan2019</strain>
    </source>
</reference>
<accession>A0ACC2FQC0</accession>
<evidence type="ECO:0000313" key="1">
    <source>
        <dbReference type="EMBL" id="KAJ7993420.1"/>
    </source>
</evidence>
<dbReference type="EMBL" id="CM055751">
    <property type="protein sequence ID" value="KAJ7993420.1"/>
    <property type="molecule type" value="Genomic_DNA"/>
</dbReference>
<comment type="caution">
    <text evidence="1">The sequence shown here is derived from an EMBL/GenBank/DDBJ whole genome shotgun (WGS) entry which is preliminary data.</text>
</comment>
<organism evidence="1 2">
    <name type="scientific">Dallia pectoralis</name>
    <name type="common">Alaska blackfish</name>
    <dbReference type="NCBI Taxonomy" id="75939"/>
    <lineage>
        <taxon>Eukaryota</taxon>
        <taxon>Metazoa</taxon>
        <taxon>Chordata</taxon>
        <taxon>Craniata</taxon>
        <taxon>Vertebrata</taxon>
        <taxon>Euteleostomi</taxon>
        <taxon>Actinopterygii</taxon>
        <taxon>Neopterygii</taxon>
        <taxon>Teleostei</taxon>
        <taxon>Protacanthopterygii</taxon>
        <taxon>Esociformes</taxon>
        <taxon>Umbridae</taxon>
        <taxon>Dallia</taxon>
    </lineage>
</organism>
<protein>
    <submittedName>
        <fullName evidence="1">Uncharacterized protein</fullName>
    </submittedName>
</protein>
<proteinExistence type="predicted"/>
<gene>
    <name evidence="1" type="ORF">DPEC_G00272250</name>
</gene>